<proteinExistence type="inferred from homology"/>
<dbReference type="InterPro" id="IPR017853">
    <property type="entry name" value="GH"/>
</dbReference>
<evidence type="ECO:0000256" key="2">
    <source>
        <dbReference type="ARBA" id="ARBA00022801"/>
    </source>
</evidence>
<evidence type="ECO:0000259" key="3">
    <source>
        <dbReference type="SMART" id="SM01217"/>
    </source>
</evidence>
<keyword evidence="2" id="KW-0378">Hydrolase</keyword>
<evidence type="ECO:0000256" key="1">
    <source>
        <dbReference type="ARBA" id="ARBA00005336"/>
    </source>
</evidence>
<dbReference type="Proteomes" id="UP001595907">
    <property type="component" value="Unassembled WGS sequence"/>
</dbReference>
<organism evidence="4 5">
    <name type="scientific">Ferruginibacter yonginensis</name>
    <dbReference type="NCBI Taxonomy" id="1310416"/>
    <lineage>
        <taxon>Bacteria</taxon>
        <taxon>Pseudomonadati</taxon>
        <taxon>Bacteroidota</taxon>
        <taxon>Chitinophagia</taxon>
        <taxon>Chitinophagales</taxon>
        <taxon>Chitinophagaceae</taxon>
        <taxon>Ferruginibacter</taxon>
    </lineage>
</organism>
<dbReference type="EMBL" id="JBHSCZ010000002">
    <property type="protein sequence ID" value="MFC4262862.1"/>
    <property type="molecule type" value="Genomic_DNA"/>
</dbReference>
<name>A0ABV8QT60_9BACT</name>
<dbReference type="Gene3D" id="3.20.20.300">
    <property type="entry name" value="Glycoside hydrolase, family 3, N-terminal domain"/>
    <property type="match status" value="1"/>
</dbReference>
<dbReference type="InterPro" id="IPR050288">
    <property type="entry name" value="Cellulose_deg_GH3"/>
</dbReference>
<dbReference type="SUPFAM" id="SSF52279">
    <property type="entry name" value="Beta-D-glucan exohydrolase, C-terminal domain"/>
    <property type="match status" value="1"/>
</dbReference>
<dbReference type="InterPro" id="IPR036962">
    <property type="entry name" value="Glyco_hydro_3_N_sf"/>
</dbReference>
<evidence type="ECO:0000313" key="5">
    <source>
        <dbReference type="Proteomes" id="UP001595907"/>
    </source>
</evidence>
<dbReference type="Pfam" id="PF14310">
    <property type="entry name" value="Fn3-like"/>
    <property type="match status" value="1"/>
</dbReference>
<dbReference type="InterPro" id="IPR013783">
    <property type="entry name" value="Ig-like_fold"/>
</dbReference>
<dbReference type="InterPro" id="IPR026891">
    <property type="entry name" value="Fn3-like"/>
</dbReference>
<dbReference type="InterPro" id="IPR001764">
    <property type="entry name" value="Glyco_hydro_3_N"/>
</dbReference>
<dbReference type="InterPro" id="IPR002772">
    <property type="entry name" value="Glyco_hydro_3_C"/>
</dbReference>
<accession>A0ABV8QT60</accession>
<dbReference type="SUPFAM" id="SSF51445">
    <property type="entry name" value="(Trans)glycosidases"/>
    <property type="match status" value="1"/>
</dbReference>
<sequence>MKKIFLIIIWSSVAHQIVKAQTPSFPTSSNADLIKAMTLYEKARIIMGLGMDVPAFGPDKMPPDTAKPYNPVDGAAGTTYAIARLKIPAIVLADGPAGLRINPTRANEKNTYYCTAFPIGTLLASSWNPTVVKNVGNAIGNEVAFYGANVLLAPAINIHRNPLGGRNFEYYSEDPVVSGKIGAAYIMGVQKNNVGTSIKHFAANNHEANRMNIDVQMTQRTLREIYLRGFEIVVKEAKPWTLMSSYNKINGTYTSQSNDLITTILQKEWGYKGLVMTDWFAGDNGAAQMAAGNHMIMPGTKKQLDDIINAVNNGTLKIESLNENVDRVLNLIRQSQKIATLKTIRNKTQNAAVSRMAATEGMILLKNENSSLPLNKPATKIALYGNMSYRTVIGGTGSGDVNKEYSVSIADGFVKAGYQVNNDIIKAYNNHLIESDKNIKPPAMWFMPKELPQEMDIAIATLQNEAATNDVAILTIGRTSGEFEDRALSNFYLSDKEKTLVKNISDAYHAKGKKLIVLLNIGGIIEMASWQAAADAILVTWQPGQEAGHAIADIVSGKVNPSGKLATTIPVDYNDLSTANGFPGTPAAMPTSITYNEGVYVGYRYFEKATKPVVYEFGFGKSYTNFNISNIKLTNSIFKNQIGVSVTVTNTGKVAGKEVVQLYLGAPSANTDFSKPVKELKAFMKTTLLAPQQSQVIQFTISKRDLCSFNEAQSAWVADAGKYEVLIGSSSKNIAQKAAFTLPQTMVVEKVNNVLAPINNINTLKL</sequence>
<dbReference type="SMART" id="SM01217">
    <property type="entry name" value="Fn3_like"/>
    <property type="match status" value="1"/>
</dbReference>
<dbReference type="PANTHER" id="PTHR42715:SF10">
    <property type="entry name" value="BETA-GLUCOSIDASE"/>
    <property type="match status" value="1"/>
</dbReference>
<comment type="similarity">
    <text evidence="1">Belongs to the glycosyl hydrolase 3 family.</text>
</comment>
<comment type="caution">
    <text evidence="4">The sequence shown here is derived from an EMBL/GenBank/DDBJ whole genome shotgun (WGS) entry which is preliminary data.</text>
</comment>
<dbReference type="Pfam" id="PF01915">
    <property type="entry name" value="Glyco_hydro_3_C"/>
    <property type="match status" value="1"/>
</dbReference>
<reference evidence="5" key="1">
    <citation type="journal article" date="2019" name="Int. J. Syst. Evol. Microbiol.">
        <title>The Global Catalogue of Microorganisms (GCM) 10K type strain sequencing project: providing services to taxonomists for standard genome sequencing and annotation.</title>
        <authorList>
            <consortium name="The Broad Institute Genomics Platform"/>
            <consortium name="The Broad Institute Genome Sequencing Center for Infectious Disease"/>
            <person name="Wu L."/>
            <person name="Ma J."/>
        </authorList>
    </citation>
    <scope>NUCLEOTIDE SEQUENCE [LARGE SCALE GENOMIC DNA]</scope>
    <source>
        <strain evidence="5">CECT 8289</strain>
    </source>
</reference>
<feature type="domain" description="Fibronectin type III-like" evidence="3">
    <location>
        <begin position="658"/>
        <end position="731"/>
    </location>
</feature>
<gene>
    <name evidence="4" type="ORF">ACFOWM_08240</name>
</gene>
<dbReference type="Gene3D" id="2.60.40.10">
    <property type="entry name" value="Immunoglobulins"/>
    <property type="match status" value="1"/>
</dbReference>
<dbReference type="PRINTS" id="PR00133">
    <property type="entry name" value="GLHYDRLASE3"/>
</dbReference>
<protein>
    <submittedName>
        <fullName evidence="4">Beta-glucosidase</fullName>
    </submittedName>
</protein>
<dbReference type="Pfam" id="PF00933">
    <property type="entry name" value="Glyco_hydro_3"/>
    <property type="match status" value="1"/>
</dbReference>
<evidence type="ECO:0000313" key="4">
    <source>
        <dbReference type="EMBL" id="MFC4262862.1"/>
    </source>
</evidence>
<keyword evidence="5" id="KW-1185">Reference proteome</keyword>
<dbReference type="InterPro" id="IPR036881">
    <property type="entry name" value="Glyco_hydro_3_C_sf"/>
</dbReference>
<dbReference type="RefSeq" id="WP_379708735.1">
    <property type="nucleotide sequence ID" value="NZ_JBHSCZ010000002.1"/>
</dbReference>
<dbReference type="PANTHER" id="PTHR42715">
    <property type="entry name" value="BETA-GLUCOSIDASE"/>
    <property type="match status" value="1"/>
</dbReference>
<dbReference type="Gene3D" id="3.40.50.1700">
    <property type="entry name" value="Glycoside hydrolase family 3 C-terminal domain"/>
    <property type="match status" value="1"/>
</dbReference>